<dbReference type="Proteomes" id="UP000184432">
    <property type="component" value="Unassembled WGS sequence"/>
</dbReference>
<dbReference type="EMBL" id="FQYP01000002">
    <property type="protein sequence ID" value="SHI65302.1"/>
    <property type="molecule type" value="Genomic_DNA"/>
</dbReference>
<dbReference type="InterPro" id="IPR032675">
    <property type="entry name" value="LRR_dom_sf"/>
</dbReference>
<name>A0A1M6CWA2_9FLAO</name>
<evidence type="ECO:0000256" key="1">
    <source>
        <dbReference type="ARBA" id="ARBA00022729"/>
    </source>
</evidence>
<dbReference type="AlphaFoldDB" id="A0A1M6CWA2"/>
<organism evidence="3 4">
    <name type="scientific">Aquimarina spongiae</name>
    <dbReference type="NCBI Taxonomy" id="570521"/>
    <lineage>
        <taxon>Bacteria</taxon>
        <taxon>Pseudomonadati</taxon>
        <taxon>Bacteroidota</taxon>
        <taxon>Flavobacteriia</taxon>
        <taxon>Flavobacteriales</taxon>
        <taxon>Flavobacteriaceae</taxon>
        <taxon>Aquimarina</taxon>
    </lineage>
</organism>
<proteinExistence type="predicted"/>
<evidence type="ECO:0000259" key="2">
    <source>
        <dbReference type="Pfam" id="PF18962"/>
    </source>
</evidence>
<keyword evidence="4" id="KW-1185">Reference proteome</keyword>
<evidence type="ECO:0000313" key="4">
    <source>
        <dbReference type="Proteomes" id="UP000184432"/>
    </source>
</evidence>
<dbReference type="Gene3D" id="3.80.10.10">
    <property type="entry name" value="Ribonuclease Inhibitor"/>
    <property type="match status" value="1"/>
</dbReference>
<evidence type="ECO:0000313" key="3">
    <source>
        <dbReference type="EMBL" id="SHI65302.1"/>
    </source>
</evidence>
<dbReference type="RefSeq" id="WP_073315009.1">
    <property type="nucleotide sequence ID" value="NZ_FQYP01000002.1"/>
</dbReference>
<protein>
    <submittedName>
        <fullName evidence="3">Por secretion system C-terminal sorting domain-containing protein</fullName>
    </submittedName>
</protein>
<dbReference type="Pfam" id="PF18962">
    <property type="entry name" value="Por_Secre_tail"/>
    <property type="match status" value="1"/>
</dbReference>
<dbReference type="Pfam" id="PF13306">
    <property type="entry name" value="LRR_5"/>
    <property type="match status" value="1"/>
</dbReference>
<accession>A0A1M6CWA2</accession>
<feature type="domain" description="Secretion system C-terminal sorting" evidence="2">
    <location>
        <begin position="204"/>
        <end position="272"/>
    </location>
</feature>
<reference evidence="4" key="1">
    <citation type="submission" date="2016-11" db="EMBL/GenBank/DDBJ databases">
        <authorList>
            <person name="Varghese N."/>
            <person name="Submissions S."/>
        </authorList>
    </citation>
    <scope>NUCLEOTIDE SEQUENCE [LARGE SCALE GENOMIC DNA]</scope>
    <source>
        <strain evidence="4">DSM 22623</strain>
    </source>
</reference>
<gene>
    <name evidence="3" type="ORF">SAMN04488508_102315</name>
</gene>
<keyword evidence="1" id="KW-0732">Signal</keyword>
<sequence length="275" mass="31700">MKSQLQFKNKWELVMISLFLMIVTYGQSFTVDDLRYEIISSNEVMVVDYTGTATSVNMPEKVLNNGIEYTLTHIGANAFQKGEWVESVIIPNSVRSIGRNAFGWNQLEQVTIPTKMEGVGIWSYLDRPEYITVLVDTNSLLFFEVKKKTSNELVEDHRGEMNLIVPLNDRVLYENRKNSFESTFMAVRVEQLSNDINESHDFMVYPNPARDKIHIQLKEGEELQHIHVYNTLGVQVRSSRNLQIDVSDLFNGMYILEITTKTGIKVVKRIIINKL</sequence>
<dbReference type="InterPro" id="IPR026906">
    <property type="entry name" value="LRR_5"/>
</dbReference>
<dbReference type="STRING" id="570521.SAMN04488508_102315"/>
<dbReference type="InterPro" id="IPR026444">
    <property type="entry name" value="Secre_tail"/>
</dbReference>
<dbReference type="OrthoDB" id="626993at2"/>
<dbReference type="NCBIfam" id="TIGR04183">
    <property type="entry name" value="Por_Secre_tail"/>
    <property type="match status" value="1"/>
</dbReference>